<feature type="signal peptide" evidence="1">
    <location>
        <begin position="1"/>
        <end position="22"/>
    </location>
</feature>
<comment type="caution">
    <text evidence="3">The sequence shown here is derived from an EMBL/GenBank/DDBJ whole genome shotgun (WGS) entry which is preliminary data.</text>
</comment>
<proteinExistence type="predicted"/>
<dbReference type="InterPro" id="IPR040711">
    <property type="entry name" value="IMPa_N_2"/>
</dbReference>
<dbReference type="PROSITE" id="PS51723">
    <property type="entry name" value="PEPTIDASE_M60"/>
    <property type="match status" value="1"/>
</dbReference>
<evidence type="ECO:0000256" key="1">
    <source>
        <dbReference type="SAM" id="SignalP"/>
    </source>
</evidence>
<keyword evidence="4" id="KW-1185">Reference proteome</keyword>
<feature type="chain" id="PRO_5015604201" description="Peptidase M60 domain-containing protein" evidence="1">
    <location>
        <begin position="23"/>
        <end position="1203"/>
    </location>
</feature>
<dbReference type="Pfam" id="PF18650">
    <property type="entry name" value="IMPa_N_2"/>
    <property type="match status" value="1"/>
</dbReference>
<dbReference type="EMBL" id="PYMH01000004">
    <property type="protein sequence ID" value="PSU33889.1"/>
    <property type="molecule type" value="Genomic_DNA"/>
</dbReference>
<protein>
    <recommendedName>
        <fullName evidence="2">Peptidase M60 domain-containing protein</fullName>
    </recommendedName>
</protein>
<evidence type="ECO:0000259" key="2">
    <source>
        <dbReference type="PROSITE" id="PS51723"/>
    </source>
</evidence>
<dbReference type="Proteomes" id="UP000241222">
    <property type="component" value="Unassembled WGS sequence"/>
</dbReference>
<dbReference type="InterPro" id="IPR008979">
    <property type="entry name" value="Galactose-bd-like_sf"/>
</dbReference>
<dbReference type="Pfam" id="PF22633">
    <property type="entry name" value="F5_F8_type_C_2"/>
    <property type="match status" value="1"/>
</dbReference>
<organism evidence="3 4">
    <name type="scientific">Photobacterium lutimaris</name>
    <dbReference type="NCBI Taxonomy" id="388278"/>
    <lineage>
        <taxon>Bacteria</taxon>
        <taxon>Pseudomonadati</taxon>
        <taxon>Pseudomonadota</taxon>
        <taxon>Gammaproteobacteria</taxon>
        <taxon>Vibrionales</taxon>
        <taxon>Vibrionaceae</taxon>
        <taxon>Photobacterium</taxon>
    </lineage>
</organism>
<dbReference type="Gene3D" id="2.60.120.260">
    <property type="entry name" value="Galactose-binding domain-like"/>
    <property type="match status" value="1"/>
</dbReference>
<evidence type="ECO:0000313" key="3">
    <source>
        <dbReference type="EMBL" id="PSU33889.1"/>
    </source>
</evidence>
<dbReference type="InterPro" id="IPR041549">
    <property type="entry name" value="IMPa_helical"/>
</dbReference>
<dbReference type="SUPFAM" id="SSF49785">
    <property type="entry name" value="Galactose-binding domain-like"/>
    <property type="match status" value="1"/>
</dbReference>
<dbReference type="RefSeq" id="WP_107348936.1">
    <property type="nucleotide sequence ID" value="NZ_PYMH01000004.1"/>
</dbReference>
<dbReference type="InterPro" id="IPR031161">
    <property type="entry name" value="Peptidase_M60_dom"/>
</dbReference>
<reference evidence="3 4" key="1">
    <citation type="submission" date="2018-03" db="EMBL/GenBank/DDBJ databases">
        <title>Whole genome sequencing of Histamine producing bacteria.</title>
        <authorList>
            <person name="Butler K."/>
        </authorList>
    </citation>
    <scope>NUCLEOTIDE SEQUENCE [LARGE SCALE GENOMIC DNA]</scope>
    <source>
        <strain evidence="3 4">JCM 13586</strain>
    </source>
</reference>
<dbReference type="PANTHER" id="PTHR45713:SF6">
    <property type="entry name" value="F5_8 TYPE C DOMAIN-CONTAINING PROTEIN"/>
    <property type="match status" value="1"/>
</dbReference>
<accession>A0A2T3IZ04</accession>
<dbReference type="Pfam" id="PF18642">
    <property type="entry name" value="IMPa_helical"/>
    <property type="match status" value="1"/>
</dbReference>
<sequence>MRKKLSYLALGAWALSCSSALADPLALELEHLANQANQALSDVYAASESAGITELGDCSYSCGGHPNWDATAGYYFVDVNGVKVYVRYGAPVRFSTSIYRNEGGQTDFFSQLAGINIDNYHTGVTRQDKWPDFFVDKSLPSDFTEQAQNSHSGCFLAYQPVNSYAPQASFYAETSGCPDPIDAAIESGNALLIPDRDSVLQAVLNVIDANRMQYQNAKNTIFNLSANGIAKEDGSSLTNLSWDPTHDASTFVTTYGVNEAILYTNDVYVSGNTVHEKAIGVIGETADSRYLVLGSNPMRTWQRGFETNEQTLAFLENSIQWLTGKTQSDILTNGLNVVIAQMENGYYFPDESATRNWLDHRFPNKITYNPARSCNGDVLASCITSQTDLLIISQYLRNGEDAEAIAEQVSLAQAQGIPVMYLHHDGNQTALGKHLFQHFNVSYEWDNYWKKLGLKGYDITSRKGLLPTDVEQVKTMVTHFLNLSFSTDLSQCNSSCSNIDSFKDEFQEAATHIRNMANKFDSNKVDLFKQEGFKYQKLLILLADYFRQSVSFPMNMASTDTTTFMASYFADHVQYNYREINPAQPDLGNFSRGDFSHITPSGRTVTLTSKAHFQSAGVYALPGQTFEVTRLDTNAAASTTVFINALRSSASKPFSTSGYKRPKYLQSVKIALHPGETLKVTSPYGGPVQIGFSGEAGLPVTLAFNQIGRHPHWRSSEDNDSFALAIEQGGFDWAEVATPYFEVHSTLSKMHSTLSNANWSTAEDLANATDAYMHDFPHLLAGFKGDGITEIPEIHDFAAQQGWTIDSHTIVKHMNADQPTCGYGCSGNPYDAGWAFSPTGHGDIHELGHGLEKGRFRFSGWEGHASTNPYSYYSKSQFFKQTGEAPSCQKLPFESMYETLQAAQSQPDPFTYMQQANLTKWSHGVAIYVQMMMAAQSQGVLQDGWHLLARLHILEREFNRAKKNEPEWLLNRDNLGFGQYSYDEIKSISNNDWLAVAISYVTRLDYGDYLYMWGISVSEKARLQLAGHDFADVTLQYYQADGNDYCYGLDKPALPINGTMRWSGIDPGEGTDIALGKPVTISSYYDESRFPASYAVDGKSSTFVHSQRGSSEWLEIDLEEGFQISALILTNRGDCCQSRTENITLTLLDDARNILWSSGPLGIQDEWLFNAQQGLPNSLVRYIRLESNNQYINISGLMAYSQQ</sequence>
<feature type="domain" description="Peptidase M60" evidence="2">
    <location>
        <begin position="611"/>
        <end position="936"/>
    </location>
</feature>
<dbReference type="SMART" id="SM01276">
    <property type="entry name" value="M60-like"/>
    <property type="match status" value="1"/>
</dbReference>
<dbReference type="OrthoDB" id="9122461at2"/>
<gene>
    <name evidence="3" type="ORF">C9I99_10985</name>
</gene>
<dbReference type="InterPro" id="IPR051941">
    <property type="entry name" value="BG_Antigen-Binding_Lectin"/>
</dbReference>
<name>A0A2T3IZ04_9GAMM</name>
<dbReference type="PANTHER" id="PTHR45713">
    <property type="entry name" value="FTP DOMAIN-CONTAINING PROTEIN"/>
    <property type="match status" value="1"/>
</dbReference>
<dbReference type="NCBIfam" id="NF038322">
    <property type="entry name" value="ImpA_fam_HExGH"/>
    <property type="match status" value="1"/>
</dbReference>
<keyword evidence="1" id="KW-0732">Signal</keyword>
<evidence type="ECO:0000313" key="4">
    <source>
        <dbReference type="Proteomes" id="UP000241222"/>
    </source>
</evidence>
<dbReference type="AlphaFoldDB" id="A0A2T3IZ04"/>
<dbReference type="PROSITE" id="PS51257">
    <property type="entry name" value="PROKAR_LIPOPROTEIN"/>
    <property type="match status" value="1"/>
</dbReference>